<evidence type="ECO:0000256" key="1">
    <source>
        <dbReference type="ARBA" id="ARBA00006821"/>
    </source>
</evidence>
<dbReference type="InterPro" id="IPR027291">
    <property type="entry name" value="Glyco_hydro_38_N_sf"/>
</dbReference>
<reference evidence="5 6" key="1">
    <citation type="submission" date="2016-02" db="EMBL/GenBank/DDBJ databases">
        <title>Draft genome sequence of Thermodesulfatator sp. S606.</title>
        <authorList>
            <person name="Lai Q."/>
            <person name="Cao J."/>
            <person name="Dupont S."/>
            <person name="Shao Z."/>
            <person name="Jebbar M."/>
            <person name="Alain K."/>
        </authorList>
    </citation>
    <scope>NUCLEOTIDE SEQUENCE [LARGE SCALE GENOMIC DNA]</scope>
    <source>
        <strain evidence="5 6">S606</strain>
    </source>
</reference>
<evidence type="ECO:0000313" key="5">
    <source>
        <dbReference type="EMBL" id="OAG27892.1"/>
    </source>
</evidence>
<dbReference type="PANTHER" id="PTHR36306">
    <property type="entry name" value="ALPHA-AMYLASE-RELATED-RELATED"/>
    <property type="match status" value="1"/>
</dbReference>
<name>A0A177E9K7_9BACT</name>
<protein>
    <recommendedName>
        <fullName evidence="4">Glycoside hydrolase family 57 N-terminal domain-containing protein</fullName>
    </recommendedName>
</protein>
<dbReference type="InterPro" id="IPR052046">
    <property type="entry name" value="GH57_Enzymes"/>
</dbReference>
<dbReference type="PANTHER" id="PTHR36306:SF1">
    <property type="entry name" value="ALPHA-AMYLASE-RELATED"/>
    <property type="match status" value="1"/>
</dbReference>
<evidence type="ECO:0000256" key="3">
    <source>
        <dbReference type="RuleBase" id="RU361196"/>
    </source>
</evidence>
<comment type="similarity">
    <text evidence="1 3">Belongs to the glycosyl hydrolase 57 family.</text>
</comment>
<evidence type="ECO:0000256" key="2">
    <source>
        <dbReference type="ARBA" id="ARBA00023277"/>
    </source>
</evidence>
<dbReference type="RefSeq" id="WP_068541663.1">
    <property type="nucleotide sequence ID" value="NZ_LSFI01000017.1"/>
</dbReference>
<dbReference type="Pfam" id="PF03065">
    <property type="entry name" value="Glyco_hydro_57"/>
    <property type="match status" value="1"/>
</dbReference>
<dbReference type="Proteomes" id="UP000076964">
    <property type="component" value="Unassembled WGS sequence"/>
</dbReference>
<dbReference type="Gene3D" id="3.20.110.10">
    <property type="entry name" value="Glycoside hydrolase 38, N terminal domain"/>
    <property type="match status" value="1"/>
</dbReference>
<feature type="domain" description="Glycoside hydrolase family 57 N-terminal" evidence="4">
    <location>
        <begin position="7"/>
        <end position="420"/>
    </location>
</feature>
<dbReference type="STRING" id="1795632.TH606_04475"/>
<dbReference type="SUPFAM" id="SSF88713">
    <property type="entry name" value="Glycoside hydrolase/deacetylase"/>
    <property type="match status" value="1"/>
</dbReference>
<proteinExistence type="inferred from homology"/>
<organism evidence="5 6">
    <name type="scientific">Thermodesulfatator autotrophicus</name>
    <dbReference type="NCBI Taxonomy" id="1795632"/>
    <lineage>
        <taxon>Bacteria</taxon>
        <taxon>Pseudomonadati</taxon>
        <taxon>Thermodesulfobacteriota</taxon>
        <taxon>Thermodesulfobacteria</taxon>
        <taxon>Thermodesulfobacteriales</taxon>
        <taxon>Thermodesulfatatoraceae</taxon>
        <taxon>Thermodesulfatator</taxon>
    </lineage>
</organism>
<dbReference type="GO" id="GO:0005975">
    <property type="term" value="P:carbohydrate metabolic process"/>
    <property type="evidence" value="ECO:0007669"/>
    <property type="project" value="InterPro"/>
</dbReference>
<dbReference type="CDD" id="cd10796">
    <property type="entry name" value="GH57N_APU"/>
    <property type="match status" value="1"/>
</dbReference>
<dbReference type="OrthoDB" id="9759321at2"/>
<dbReference type="EMBL" id="LSFI01000017">
    <property type="protein sequence ID" value="OAG27892.1"/>
    <property type="molecule type" value="Genomic_DNA"/>
</dbReference>
<sequence length="710" mass="82978">MPNLHLAFLWHMHQPFYLDWEKGWLALPWVRLHAVKAYFDLPYLLSQYPAVKNNFNLVPSLLLQLCHYEEGKTDLFLELSRKPANELSLEDKAFILKYFFSCHWETHIYPFPRYHELLTLRGGDHPHDIERALNEFSERDFLDLQVWFNLTWIGFGHRQEPLIQELISKGRYFNEEEKNLLLDLHLDIIKKIIPLYRKLQENSQIEISASPFYHPILPLIIDSDLARRNLPYSPLPPRFSYPEDAAFQIEEALNYHQELFFKRPKGLWPSEGSVCPELIPLVANAGLSWMATDEEILYKSIGRHGPEVLLKPYLALHEDSQIAMVFRHHDLSDRIGFVYRDLSPKEAVSDLVNTAKRLARESGLENPLLTLILDGENPWEYYADGGKGFLTRLFENITNDPDITSVTISEYLERFPPQEKISHLYTGSWINANFDIWIGHEEENQAWELLGRTRRILNGLKEAPQEARQAIMAAEGSDWFWWYGDHFTSLFDAEFDRLFRGHLQAVFKALDKEPFIDLFYPIKKPKPIETEESPVAFIKPVIDGRETFFFEWIGAGRFLPSTVGEAMYFGESIIFALYFGFDISHFYLRLDFKEKIFDSLPEELQAVITFCGFKHKTQVMFKPKAKDITKSLILVKGPFRLYGKDAGEIAFDRILELAIPFENLGFVVGEKVNFYLEFLENGLVRERIPRTGNILFTVPDENFEKEMWLA</sequence>
<keyword evidence="6" id="KW-1185">Reference proteome</keyword>
<accession>A0A177E9K7</accession>
<dbReference type="GO" id="GO:0003824">
    <property type="term" value="F:catalytic activity"/>
    <property type="evidence" value="ECO:0007669"/>
    <property type="project" value="InterPro"/>
</dbReference>
<comment type="caution">
    <text evidence="5">The sequence shown here is derived from an EMBL/GenBank/DDBJ whole genome shotgun (WGS) entry which is preliminary data.</text>
</comment>
<evidence type="ECO:0000313" key="6">
    <source>
        <dbReference type="Proteomes" id="UP000076964"/>
    </source>
</evidence>
<dbReference type="InterPro" id="IPR011330">
    <property type="entry name" value="Glyco_hydro/deAcase_b/a-brl"/>
</dbReference>
<evidence type="ECO:0000259" key="4">
    <source>
        <dbReference type="Pfam" id="PF03065"/>
    </source>
</evidence>
<keyword evidence="2 3" id="KW-0119">Carbohydrate metabolism</keyword>
<dbReference type="InterPro" id="IPR004300">
    <property type="entry name" value="Glyco_hydro_57_N"/>
</dbReference>
<gene>
    <name evidence="5" type="ORF">TH606_04475</name>
</gene>
<dbReference type="AlphaFoldDB" id="A0A177E9K7"/>